<accession>A0ABD3PAX9</accession>
<evidence type="ECO:0000313" key="2">
    <source>
        <dbReference type="EMBL" id="KAL3784698.1"/>
    </source>
</evidence>
<evidence type="ECO:0000256" key="1">
    <source>
        <dbReference type="SAM" id="MobiDB-lite"/>
    </source>
</evidence>
<dbReference type="EMBL" id="JABMIG020000230">
    <property type="protein sequence ID" value="KAL3784698.1"/>
    <property type="molecule type" value="Genomic_DNA"/>
</dbReference>
<dbReference type="Proteomes" id="UP001516023">
    <property type="component" value="Unassembled WGS sequence"/>
</dbReference>
<sequence>MVLILDLLDLLEETGSLLSFTSKAIAKSRKRIKTHFMKMAAVDVNDVVEVVNLENDTSEYNPDGKEFEAFAVDGKLKSPPQDQIPAFNTNEVSMSTTCSGSPTDSRSSKSRDWVSPNKSSETENEAFESGSTLSDRTATRDNKSPSDKIESQDLLDLEYSSDLEDANDAKCDLSVIGNGLNTLVFDQEFKPKAVVPPLGLSHVCEPELQINASGKDWIKVVHDSKEKMIALPARGSLDMGTFEIAETLSAAFNVSDDVEIVGLTAGVIFTEDDDKKLKHHCDIVIPLSFLTSGQLKQIVEASESIPAFRLVTKTFGPFTGQQRRLETEFDGTSYEEDSYGEERVFSDAFVDVMENSDVFTPLEKNVLLRFGIGEVKRGNILYRAAFRVAVFTESPSYFEKGLKAIASVLLGDNNAKEVAKDINCPQTIFSLIEFVEVADDLLSCSDLTNEQYVALVDAIYSGHPEVEKIFDLHCCPDFLLACDSEDFRVSLLTRELLSLAKTLPPIIAVPSDEQLKWAIHTGLHNFTANLSIAIPDEFRNIIYHMFSSGDEIILSACKDFVLTNDSKCVESMILREWNIYCHNRDRFFVPTDMKDFDSTQETIDSGFDAKDQAEVPDLLLTAVAALVDLEEITEDEAAAIVALYMKGNVRLRDIYENFIKNGDTEDFLHQLKIASFDKQFMSSRAFASPTPTKFNDDQALLEFDAAISKSKEHMYNVFRNALESIKLGDNFDALEVSALRLATVRRDAFLSNALRYYIETKDNNTFFRDLKYVAEKIIYETDASLESVSL</sequence>
<evidence type="ECO:0008006" key="4">
    <source>
        <dbReference type="Google" id="ProtNLM"/>
    </source>
</evidence>
<feature type="compositionally biased region" description="Polar residues" evidence="1">
    <location>
        <begin position="86"/>
        <end position="105"/>
    </location>
</feature>
<feature type="region of interest" description="Disordered" evidence="1">
    <location>
        <begin position="78"/>
        <end position="153"/>
    </location>
</feature>
<keyword evidence="3" id="KW-1185">Reference proteome</keyword>
<reference evidence="2 3" key="1">
    <citation type="journal article" date="2020" name="G3 (Bethesda)">
        <title>Improved Reference Genome for Cyclotella cryptica CCMP332, a Model for Cell Wall Morphogenesis, Salinity Adaptation, and Lipid Production in Diatoms (Bacillariophyta).</title>
        <authorList>
            <person name="Roberts W.R."/>
            <person name="Downey K.M."/>
            <person name="Ruck E.C."/>
            <person name="Traller J.C."/>
            <person name="Alverson A.J."/>
        </authorList>
    </citation>
    <scope>NUCLEOTIDE SEQUENCE [LARGE SCALE GENOMIC DNA]</scope>
    <source>
        <strain evidence="2 3">CCMP332</strain>
    </source>
</reference>
<gene>
    <name evidence="2" type="ORF">HJC23_007707</name>
</gene>
<name>A0ABD3PAX9_9STRA</name>
<proteinExistence type="predicted"/>
<feature type="compositionally biased region" description="Basic and acidic residues" evidence="1">
    <location>
        <begin position="137"/>
        <end position="151"/>
    </location>
</feature>
<protein>
    <recommendedName>
        <fullName evidence="4">BTB domain-containing protein</fullName>
    </recommendedName>
</protein>
<organism evidence="2 3">
    <name type="scientific">Cyclotella cryptica</name>
    <dbReference type="NCBI Taxonomy" id="29204"/>
    <lineage>
        <taxon>Eukaryota</taxon>
        <taxon>Sar</taxon>
        <taxon>Stramenopiles</taxon>
        <taxon>Ochrophyta</taxon>
        <taxon>Bacillariophyta</taxon>
        <taxon>Coscinodiscophyceae</taxon>
        <taxon>Thalassiosirophycidae</taxon>
        <taxon>Stephanodiscales</taxon>
        <taxon>Stephanodiscaceae</taxon>
        <taxon>Cyclotella</taxon>
    </lineage>
</organism>
<dbReference type="AlphaFoldDB" id="A0ABD3PAX9"/>
<comment type="caution">
    <text evidence="2">The sequence shown here is derived from an EMBL/GenBank/DDBJ whole genome shotgun (WGS) entry which is preliminary data.</text>
</comment>
<evidence type="ECO:0000313" key="3">
    <source>
        <dbReference type="Proteomes" id="UP001516023"/>
    </source>
</evidence>